<dbReference type="Pfam" id="PF00172">
    <property type="entry name" value="Zn_clus"/>
    <property type="match status" value="1"/>
</dbReference>
<dbReference type="InterPro" id="IPR001138">
    <property type="entry name" value="Zn2Cys6_DnaBD"/>
</dbReference>
<evidence type="ECO:0000256" key="4">
    <source>
        <dbReference type="ARBA" id="ARBA00023163"/>
    </source>
</evidence>
<dbReference type="GO" id="GO:0005634">
    <property type="term" value="C:nucleus"/>
    <property type="evidence" value="ECO:0007669"/>
    <property type="project" value="UniProtKB-SubCell"/>
</dbReference>
<dbReference type="GO" id="GO:0008270">
    <property type="term" value="F:zinc ion binding"/>
    <property type="evidence" value="ECO:0007669"/>
    <property type="project" value="InterPro"/>
</dbReference>
<dbReference type="SUPFAM" id="SSF57701">
    <property type="entry name" value="Zn2/Cys6 DNA-binding domain"/>
    <property type="match status" value="1"/>
</dbReference>
<keyword evidence="4" id="KW-0804">Transcription</keyword>
<dbReference type="OrthoDB" id="2123952at2759"/>
<protein>
    <recommendedName>
        <fullName evidence="6">Zn(2)-C6 fungal-type domain-containing protein</fullName>
    </recommendedName>
</protein>
<evidence type="ECO:0000256" key="5">
    <source>
        <dbReference type="ARBA" id="ARBA00023242"/>
    </source>
</evidence>
<dbReference type="InterPro" id="IPR050815">
    <property type="entry name" value="TF_fung"/>
</dbReference>
<proteinExistence type="predicted"/>
<reference evidence="7 8" key="1">
    <citation type="journal article" date="2015" name="Genome Biol. Evol.">
        <title>Phylogenomic analyses indicate that early fungi evolved digesting cell walls of algal ancestors of land plants.</title>
        <authorList>
            <person name="Chang Y."/>
            <person name="Wang S."/>
            <person name="Sekimoto S."/>
            <person name="Aerts A.L."/>
            <person name="Choi C."/>
            <person name="Clum A."/>
            <person name="LaButti K.M."/>
            <person name="Lindquist E.A."/>
            <person name="Yee Ngan C."/>
            <person name="Ohm R.A."/>
            <person name="Salamov A.A."/>
            <person name="Grigoriev I.V."/>
            <person name="Spatafora J.W."/>
            <person name="Berbee M.L."/>
        </authorList>
    </citation>
    <scope>NUCLEOTIDE SEQUENCE [LARGE SCALE GENOMIC DNA]</scope>
    <source>
        <strain evidence="7 8">NRRL 28638</strain>
    </source>
</reference>
<keyword evidence="3" id="KW-0805">Transcription regulation</keyword>
<dbReference type="Gene3D" id="4.10.240.10">
    <property type="entry name" value="Zn(2)-C6 fungal-type DNA-binding domain"/>
    <property type="match status" value="1"/>
</dbReference>
<evidence type="ECO:0000313" key="7">
    <source>
        <dbReference type="EMBL" id="KXN73289.1"/>
    </source>
</evidence>
<dbReference type="Proteomes" id="UP000070444">
    <property type="component" value="Unassembled WGS sequence"/>
</dbReference>
<keyword evidence="5" id="KW-0539">Nucleus</keyword>
<dbReference type="PROSITE" id="PS50048">
    <property type="entry name" value="ZN2_CY6_FUNGAL_2"/>
    <property type="match status" value="1"/>
</dbReference>
<gene>
    <name evidence="7" type="ORF">CONCODRAFT_3767</name>
</gene>
<dbReference type="EMBL" id="KQ964439">
    <property type="protein sequence ID" value="KXN73289.1"/>
    <property type="molecule type" value="Genomic_DNA"/>
</dbReference>
<evidence type="ECO:0000313" key="8">
    <source>
        <dbReference type="Proteomes" id="UP000070444"/>
    </source>
</evidence>
<dbReference type="CDD" id="cd00067">
    <property type="entry name" value="GAL4"/>
    <property type="match status" value="1"/>
</dbReference>
<dbReference type="PANTHER" id="PTHR47338:SF5">
    <property type="entry name" value="ZN(II)2CYS6 TRANSCRIPTION FACTOR (EUROFUNG)"/>
    <property type="match status" value="1"/>
</dbReference>
<keyword evidence="8" id="KW-1185">Reference proteome</keyword>
<name>A0A137PE54_CONC2</name>
<keyword evidence="2" id="KW-0479">Metal-binding</keyword>
<evidence type="ECO:0000256" key="3">
    <source>
        <dbReference type="ARBA" id="ARBA00023015"/>
    </source>
</evidence>
<dbReference type="InterPro" id="IPR036864">
    <property type="entry name" value="Zn2-C6_fun-type_DNA-bd_sf"/>
</dbReference>
<accession>A0A137PE54</accession>
<evidence type="ECO:0000259" key="6">
    <source>
        <dbReference type="PROSITE" id="PS50048"/>
    </source>
</evidence>
<dbReference type="SMART" id="SM00066">
    <property type="entry name" value="GAL4"/>
    <property type="match status" value="1"/>
</dbReference>
<organism evidence="7 8">
    <name type="scientific">Conidiobolus coronatus (strain ATCC 28846 / CBS 209.66 / NRRL 28638)</name>
    <name type="common">Delacroixia coronata</name>
    <dbReference type="NCBI Taxonomy" id="796925"/>
    <lineage>
        <taxon>Eukaryota</taxon>
        <taxon>Fungi</taxon>
        <taxon>Fungi incertae sedis</taxon>
        <taxon>Zoopagomycota</taxon>
        <taxon>Entomophthoromycotina</taxon>
        <taxon>Entomophthoromycetes</taxon>
        <taxon>Entomophthorales</taxon>
        <taxon>Ancylistaceae</taxon>
        <taxon>Conidiobolus</taxon>
    </lineage>
</organism>
<dbReference type="GO" id="GO:0000981">
    <property type="term" value="F:DNA-binding transcription factor activity, RNA polymerase II-specific"/>
    <property type="evidence" value="ECO:0007669"/>
    <property type="project" value="InterPro"/>
</dbReference>
<comment type="subcellular location">
    <subcellularLocation>
        <location evidence="1">Nucleus</location>
    </subcellularLocation>
</comment>
<feature type="domain" description="Zn(2)-C6 fungal-type" evidence="6">
    <location>
        <begin position="19"/>
        <end position="49"/>
    </location>
</feature>
<dbReference type="PROSITE" id="PS00463">
    <property type="entry name" value="ZN2_CY6_FUNGAL_1"/>
    <property type="match status" value="1"/>
</dbReference>
<sequence>MQTQQTSQTKLNTGYSKIPCDGCKGHHIKCDKSLDGCKNCSRRGISCTYLITRKRRGPKTKTESMIKLIESLNISNQSTEVVESTATTSFTQNASTILVDNEIERNLELQSSTASSPMLAAPALSNDFTMLQVTPINLPVVYQDVYSLPAYDINCYSLPLPHQTDVISFDPSSAIPVSCNYLNWCPQLSHFQPIESLDQTYNYLNTQNSSPTSLPQDQNTKHY</sequence>
<evidence type="ECO:0000256" key="1">
    <source>
        <dbReference type="ARBA" id="ARBA00004123"/>
    </source>
</evidence>
<evidence type="ECO:0000256" key="2">
    <source>
        <dbReference type="ARBA" id="ARBA00022723"/>
    </source>
</evidence>
<dbReference type="AlphaFoldDB" id="A0A137PE54"/>
<dbReference type="PANTHER" id="PTHR47338">
    <property type="entry name" value="ZN(II)2CYS6 TRANSCRIPTION FACTOR (EUROFUNG)-RELATED"/>
    <property type="match status" value="1"/>
</dbReference>